<keyword evidence="3" id="KW-1185">Reference proteome</keyword>
<proteinExistence type="predicted"/>
<gene>
    <name evidence="2" type="ORF">MIMGU_mgv1a016810mg</name>
</gene>
<dbReference type="PANTHER" id="PTHR33156:SF9">
    <property type="entry name" value="PROTEIN NUCLEAR FUSION DEFECTIVE 6, CHLOROPLASTIC_MITOCHONDRIAL"/>
    <property type="match status" value="1"/>
</dbReference>
<dbReference type="STRING" id="4155.A0A022PWY6"/>
<name>A0A022PWY6_ERYGU</name>
<feature type="region of interest" description="Disordered" evidence="1">
    <location>
        <begin position="20"/>
        <end position="59"/>
    </location>
</feature>
<feature type="compositionally biased region" description="Low complexity" evidence="1">
    <location>
        <begin position="20"/>
        <end position="36"/>
    </location>
</feature>
<evidence type="ECO:0000313" key="2">
    <source>
        <dbReference type="EMBL" id="EYU19333.1"/>
    </source>
</evidence>
<evidence type="ECO:0000256" key="1">
    <source>
        <dbReference type="SAM" id="MobiDB-lite"/>
    </source>
</evidence>
<feature type="compositionally biased region" description="Low complexity" evidence="1">
    <location>
        <begin position="43"/>
        <end position="54"/>
    </location>
</feature>
<dbReference type="AlphaFoldDB" id="A0A022PWY6"/>
<evidence type="ECO:0008006" key="4">
    <source>
        <dbReference type="Google" id="ProtNLM"/>
    </source>
</evidence>
<dbReference type="PANTHER" id="PTHR33156">
    <property type="entry name" value="OS02G0230000 PROTEIN"/>
    <property type="match status" value="1"/>
</dbReference>
<dbReference type="Proteomes" id="UP000030748">
    <property type="component" value="Unassembled WGS sequence"/>
</dbReference>
<dbReference type="OMA" id="CAESMIP"/>
<protein>
    <recommendedName>
        <fullName evidence="4">Protein NUCLEAR FUSION DEFECTIVE 6, chloroplastic/mitochondrial-like</fullName>
    </recommendedName>
</protein>
<evidence type="ECO:0000313" key="3">
    <source>
        <dbReference type="Proteomes" id="UP000030748"/>
    </source>
</evidence>
<organism evidence="2 3">
    <name type="scientific">Erythranthe guttata</name>
    <name type="common">Yellow monkey flower</name>
    <name type="synonym">Mimulus guttatus</name>
    <dbReference type="NCBI Taxonomy" id="4155"/>
    <lineage>
        <taxon>Eukaryota</taxon>
        <taxon>Viridiplantae</taxon>
        <taxon>Streptophyta</taxon>
        <taxon>Embryophyta</taxon>
        <taxon>Tracheophyta</taxon>
        <taxon>Spermatophyta</taxon>
        <taxon>Magnoliopsida</taxon>
        <taxon>eudicotyledons</taxon>
        <taxon>Gunneridae</taxon>
        <taxon>Pentapetalae</taxon>
        <taxon>asterids</taxon>
        <taxon>lamiids</taxon>
        <taxon>Lamiales</taxon>
        <taxon>Phrymaceae</taxon>
        <taxon>Erythranthe</taxon>
    </lineage>
</organism>
<sequence>MASRCSRIFQRSAISTLKSAISKQASSSSRSATAAPTRPPLPSKSSPSPIPRFSLSRTPSELGGVASMLPLHSTVANARMTSCLSTSSRNCRALSQGTLCCTSPDL</sequence>
<reference evidence="2 3" key="1">
    <citation type="journal article" date="2013" name="Proc. Natl. Acad. Sci. U.S.A.">
        <title>Fine-scale variation in meiotic recombination in Mimulus inferred from population shotgun sequencing.</title>
        <authorList>
            <person name="Hellsten U."/>
            <person name="Wright K.M."/>
            <person name="Jenkins J."/>
            <person name="Shu S."/>
            <person name="Yuan Y."/>
            <person name="Wessler S.R."/>
            <person name="Schmutz J."/>
            <person name="Willis J.H."/>
            <person name="Rokhsar D.S."/>
        </authorList>
    </citation>
    <scope>NUCLEOTIDE SEQUENCE [LARGE SCALE GENOMIC DNA]</scope>
    <source>
        <strain evidence="3">cv. DUN x IM62</strain>
    </source>
</reference>
<dbReference type="EMBL" id="KI632299">
    <property type="protein sequence ID" value="EYU19333.1"/>
    <property type="molecule type" value="Genomic_DNA"/>
</dbReference>
<dbReference type="InterPro" id="IPR043459">
    <property type="entry name" value="NFD6/NOXY2-like"/>
</dbReference>
<dbReference type="PhylomeDB" id="A0A022PWY6"/>
<dbReference type="KEGG" id="egt:105948682"/>
<accession>A0A022PWY6</accession>
<dbReference type="OrthoDB" id="905362at2759"/>
<dbReference type="eggNOG" id="ENOG502S7YJ">
    <property type="taxonomic scope" value="Eukaryota"/>
</dbReference>